<feature type="domain" description="Enoyl reductase (ER)" evidence="3">
    <location>
        <begin position="12"/>
        <end position="353"/>
    </location>
</feature>
<keyword evidence="5" id="KW-1185">Reference proteome</keyword>
<dbReference type="AlphaFoldDB" id="A0AAN6YYX8"/>
<comment type="similarity">
    <text evidence="1">Belongs to the zinc-containing alcohol dehydrogenase family.</text>
</comment>
<name>A0AAN6YYX8_9PEZI</name>
<dbReference type="GeneID" id="89938319"/>
<dbReference type="SMART" id="SM00829">
    <property type="entry name" value="PKS_ER"/>
    <property type="match status" value="1"/>
</dbReference>
<dbReference type="Proteomes" id="UP001302812">
    <property type="component" value="Unassembled WGS sequence"/>
</dbReference>
<evidence type="ECO:0000256" key="2">
    <source>
        <dbReference type="ARBA" id="ARBA00023002"/>
    </source>
</evidence>
<organism evidence="4 5">
    <name type="scientific">Canariomyces notabilis</name>
    <dbReference type="NCBI Taxonomy" id="2074819"/>
    <lineage>
        <taxon>Eukaryota</taxon>
        <taxon>Fungi</taxon>
        <taxon>Dikarya</taxon>
        <taxon>Ascomycota</taxon>
        <taxon>Pezizomycotina</taxon>
        <taxon>Sordariomycetes</taxon>
        <taxon>Sordariomycetidae</taxon>
        <taxon>Sordariales</taxon>
        <taxon>Chaetomiaceae</taxon>
        <taxon>Canariomyces</taxon>
    </lineage>
</organism>
<protein>
    <submittedName>
        <fullName evidence="4">GroES-like protein</fullName>
    </submittedName>
</protein>
<dbReference type="SUPFAM" id="SSF50129">
    <property type="entry name" value="GroES-like"/>
    <property type="match status" value="1"/>
</dbReference>
<reference evidence="4" key="2">
    <citation type="submission" date="2023-05" db="EMBL/GenBank/DDBJ databases">
        <authorList>
            <consortium name="Lawrence Berkeley National Laboratory"/>
            <person name="Steindorff A."/>
            <person name="Hensen N."/>
            <person name="Bonometti L."/>
            <person name="Westerberg I."/>
            <person name="Brannstrom I.O."/>
            <person name="Guillou S."/>
            <person name="Cros-Aarteil S."/>
            <person name="Calhoun S."/>
            <person name="Haridas S."/>
            <person name="Kuo A."/>
            <person name="Mondo S."/>
            <person name="Pangilinan J."/>
            <person name="Riley R."/>
            <person name="Labutti K."/>
            <person name="Andreopoulos B."/>
            <person name="Lipzen A."/>
            <person name="Chen C."/>
            <person name="Yanf M."/>
            <person name="Daum C."/>
            <person name="Ng V."/>
            <person name="Clum A."/>
            <person name="Ohm R."/>
            <person name="Martin F."/>
            <person name="Silar P."/>
            <person name="Natvig D."/>
            <person name="Lalanne C."/>
            <person name="Gautier V."/>
            <person name="Ament-Velasquez S.L."/>
            <person name="Kruys A."/>
            <person name="Hutchinson M.I."/>
            <person name="Powell A.J."/>
            <person name="Barry K."/>
            <person name="Miller A.N."/>
            <person name="Grigoriev I.V."/>
            <person name="Debuchy R."/>
            <person name="Gladieux P."/>
            <person name="Thoren M.H."/>
            <person name="Johannesson H."/>
        </authorList>
    </citation>
    <scope>NUCLEOTIDE SEQUENCE</scope>
    <source>
        <strain evidence="4">CBS 508.74</strain>
    </source>
</reference>
<dbReference type="Gene3D" id="3.40.50.720">
    <property type="entry name" value="NAD(P)-binding Rossmann-like Domain"/>
    <property type="match status" value="1"/>
</dbReference>
<sequence length="362" mass="38049">MSQQALVLENFGAPLVLRSKAIPEPKENQILLKILAVGLNPHDQKVRDLGIIITPDNLPYITGNDLAGVVEAVGPNVTSWKVGDRLVAQADTFTIPNSAGGGLQEYALLPADLAARIPDSVSLDEAATLPTIAMAAFVALFHPSGLGLPAPHSPREEIEAFGYAQRSLVVIGGGSNCGKVAIQMAALLAGFGTIVAVASKTPEGEAELRALGATHVVDRRGGLEAVVEQVRGIVGDGLVYALDTVGTEHTLGVSLLSNSEKGTLGTLLPGSVDESKIVGGSKAAGYEVKFSRGSGVLHRELGQQFWKHLPGWLEEGRIRPLKRYRTISGLDEKAVNEALDGYRHGGSVTKVNVHPHGSAELR</sequence>
<evidence type="ECO:0000313" key="4">
    <source>
        <dbReference type="EMBL" id="KAK4117879.1"/>
    </source>
</evidence>
<comment type="caution">
    <text evidence="4">The sequence shown here is derived from an EMBL/GenBank/DDBJ whole genome shotgun (WGS) entry which is preliminary data.</text>
</comment>
<dbReference type="InterPro" id="IPR011032">
    <property type="entry name" value="GroES-like_sf"/>
</dbReference>
<dbReference type="PANTHER" id="PTHR45348">
    <property type="entry name" value="HYPOTHETICAL OXIDOREDUCTASE (EUROFUNG)"/>
    <property type="match status" value="1"/>
</dbReference>
<keyword evidence="2" id="KW-0560">Oxidoreductase</keyword>
<dbReference type="RefSeq" id="XP_064675449.1">
    <property type="nucleotide sequence ID" value="XM_064814194.1"/>
</dbReference>
<dbReference type="Pfam" id="PF00107">
    <property type="entry name" value="ADH_zinc_N"/>
    <property type="match status" value="1"/>
</dbReference>
<proteinExistence type="inferred from homology"/>
<dbReference type="InterPro" id="IPR036291">
    <property type="entry name" value="NAD(P)-bd_dom_sf"/>
</dbReference>
<evidence type="ECO:0000256" key="1">
    <source>
        <dbReference type="ARBA" id="ARBA00008072"/>
    </source>
</evidence>
<dbReference type="Gene3D" id="3.90.180.10">
    <property type="entry name" value="Medium-chain alcohol dehydrogenases, catalytic domain"/>
    <property type="match status" value="1"/>
</dbReference>
<dbReference type="InterPro" id="IPR047122">
    <property type="entry name" value="Trans-enoyl_RdTase-like"/>
</dbReference>
<gene>
    <name evidence="4" type="ORF">N656DRAFT_774102</name>
</gene>
<evidence type="ECO:0000259" key="3">
    <source>
        <dbReference type="SMART" id="SM00829"/>
    </source>
</evidence>
<accession>A0AAN6YYX8</accession>
<dbReference type="SUPFAM" id="SSF51735">
    <property type="entry name" value="NAD(P)-binding Rossmann-fold domains"/>
    <property type="match status" value="1"/>
</dbReference>
<dbReference type="InterPro" id="IPR013154">
    <property type="entry name" value="ADH-like_N"/>
</dbReference>
<dbReference type="EMBL" id="MU853332">
    <property type="protein sequence ID" value="KAK4117879.1"/>
    <property type="molecule type" value="Genomic_DNA"/>
</dbReference>
<evidence type="ECO:0000313" key="5">
    <source>
        <dbReference type="Proteomes" id="UP001302812"/>
    </source>
</evidence>
<dbReference type="PANTHER" id="PTHR45348:SF2">
    <property type="entry name" value="ZINC-TYPE ALCOHOL DEHYDROGENASE-LIKE PROTEIN C2E1P3.01"/>
    <property type="match status" value="1"/>
</dbReference>
<reference evidence="4" key="1">
    <citation type="journal article" date="2023" name="Mol. Phylogenet. Evol.">
        <title>Genome-scale phylogeny and comparative genomics of the fungal order Sordariales.</title>
        <authorList>
            <person name="Hensen N."/>
            <person name="Bonometti L."/>
            <person name="Westerberg I."/>
            <person name="Brannstrom I.O."/>
            <person name="Guillou S."/>
            <person name="Cros-Aarteil S."/>
            <person name="Calhoun S."/>
            <person name="Haridas S."/>
            <person name="Kuo A."/>
            <person name="Mondo S."/>
            <person name="Pangilinan J."/>
            <person name="Riley R."/>
            <person name="LaButti K."/>
            <person name="Andreopoulos B."/>
            <person name="Lipzen A."/>
            <person name="Chen C."/>
            <person name="Yan M."/>
            <person name="Daum C."/>
            <person name="Ng V."/>
            <person name="Clum A."/>
            <person name="Steindorff A."/>
            <person name="Ohm R.A."/>
            <person name="Martin F."/>
            <person name="Silar P."/>
            <person name="Natvig D.O."/>
            <person name="Lalanne C."/>
            <person name="Gautier V."/>
            <person name="Ament-Velasquez S.L."/>
            <person name="Kruys A."/>
            <person name="Hutchinson M.I."/>
            <person name="Powell A.J."/>
            <person name="Barry K."/>
            <person name="Miller A.N."/>
            <person name="Grigoriev I.V."/>
            <person name="Debuchy R."/>
            <person name="Gladieux P."/>
            <person name="Hiltunen Thoren M."/>
            <person name="Johannesson H."/>
        </authorList>
    </citation>
    <scope>NUCLEOTIDE SEQUENCE</scope>
    <source>
        <strain evidence="4">CBS 508.74</strain>
    </source>
</reference>
<dbReference type="InterPro" id="IPR020843">
    <property type="entry name" value="ER"/>
</dbReference>
<dbReference type="InterPro" id="IPR013149">
    <property type="entry name" value="ADH-like_C"/>
</dbReference>
<dbReference type="GO" id="GO:0016651">
    <property type="term" value="F:oxidoreductase activity, acting on NAD(P)H"/>
    <property type="evidence" value="ECO:0007669"/>
    <property type="project" value="InterPro"/>
</dbReference>
<dbReference type="CDD" id="cd08249">
    <property type="entry name" value="enoyl_reductase_like"/>
    <property type="match status" value="1"/>
</dbReference>
<dbReference type="Pfam" id="PF08240">
    <property type="entry name" value="ADH_N"/>
    <property type="match status" value="1"/>
</dbReference>